<dbReference type="AlphaFoldDB" id="A0A2S6GVC0"/>
<dbReference type="RefSeq" id="WP_104478656.1">
    <property type="nucleotide sequence ID" value="NZ_CP154825.1"/>
</dbReference>
<reference evidence="2 3" key="1">
    <citation type="submission" date="2018-02" db="EMBL/GenBank/DDBJ databases">
        <title>Genomic Encyclopedia of Archaeal and Bacterial Type Strains, Phase II (KMG-II): from individual species to whole genera.</title>
        <authorList>
            <person name="Goeker M."/>
        </authorList>
    </citation>
    <scope>NUCLEOTIDE SEQUENCE [LARGE SCALE GENOMIC DNA]</scope>
    <source>
        <strain evidence="2 3">YU 961-1</strain>
    </source>
</reference>
<feature type="domain" description="ABM" evidence="1">
    <location>
        <begin position="13"/>
        <end position="62"/>
    </location>
</feature>
<organism evidence="2 3">
    <name type="scientific">Actinokineospora auranticolor</name>
    <dbReference type="NCBI Taxonomy" id="155976"/>
    <lineage>
        <taxon>Bacteria</taxon>
        <taxon>Bacillati</taxon>
        <taxon>Actinomycetota</taxon>
        <taxon>Actinomycetes</taxon>
        <taxon>Pseudonocardiales</taxon>
        <taxon>Pseudonocardiaceae</taxon>
        <taxon>Actinokineospora</taxon>
    </lineage>
</organism>
<sequence>MLLIARFTATDPEAFTARAKHALELLLAQPGCQRGLLARSTESATAWVLTVEFTSVSAYRKSLSPFDVRTHVIPLLAEADTTEPAAYEVVLEGEPGGEGAPGRVQQHASLLAADADTVRLGEAAGPTTAR</sequence>
<dbReference type="EMBL" id="PTIX01000004">
    <property type="protein sequence ID" value="PPK69139.1"/>
    <property type="molecule type" value="Genomic_DNA"/>
</dbReference>
<dbReference type="Proteomes" id="UP000239203">
    <property type="component" value="Unassembled WGS sequence"/>
</dbReference>
<gene>
    <name evidence="2" type="ORF">CLV40_104390</name>
</gene>
<protein>
    <recommendedName>
        <fullName evidence="1">ABM domain-containing protein</fullName>
    </recommendedName>
</protein>
<dbReference type="Gene3D" id="3.30.70.100">
    <property type="match status" value="1"/>
</dbReference>
<evidence type="ECO:0000313" key="2">
    <source>
        <dbReference type="EMBL" id="PPK69139.1"/>
    </source>
</evidence>
<dbReference type="OrthoDB" id="5193042at2"/>
<dbReference type="InterPro" id="IPR007138">
    <property type="entry name" value="ABM_dom"/>
</dbReference>
<accession>A0A2S6GVC0</accession>
<keyword evidence="3" id="KW-1185">Reference proteome</keyword>
<name>A0A2S6GVC0_9PSEU</name>
<dbReference type="InterPro" id="IPR011008">
    <property type="entry name" value="Dimeric_a/b-barrel"/>
</dbReference>
<comment type="caution">
    <text evidence="2">The sequence shown here is derived from an EMBL/GenBank/DDBJ whole genome shotgun (WGS) entry which is preliminary data.</text>
</comment>
<evidence type="ECO:0000313" key="3">
    <source>
        <dbReference type="Proteomes" id="UP000239203"/>
    </source>
</evidence>
<dbReference type="SUPFAM" id="SSF54909">
    <property type="entry name" value="Dimeric alpha+beta barrel"/>
    <property type="match status" value="1"/>
</dbReference>
<evidence type="ECO:0000259" key="1">
    <source>
        <dbReference type="Pfam" id="PF03992"/>
    </source>
</evidence>
<proteinExistence type="predicted"/>
<dbReference type="Pfam" id="PF03992">
    <property type="entry name" value="ABM"/>
    <property type="match status" value="1"/>
</dbReference>